<evidence type="ECO:0000256" key="1">
    <source>
        <dbReference type="SAM" id="Coils"/>
    </source>
</evidence>
<dbReference type="PROSITE" id="PS51138">
    <property type="entry name" value="ENT"/>
    <property type="match status" value="1"/>
</dbReference>
<evidence type="ECO:0000259" key="2">
    <source>
        <dbReference type="PROSITE" id="PS51138"/>
    </source>
</evidence>
<organism evidence="3 4">
    <name type="scientific">Nyssa sinensis</name>
    <dbReference type="NCBI Taxonomy" id="561372"/>
    <lineage>
        <taxon>Eukaryota</taxon>
        <taxon>Viridiplantae</taxon>
        <taxon>Streptophyta</taxon>
        <taxon>Embryophyta</taxon>
        <taxon>Tracheophyta</taxon>
        <taxon>Spermatophyta</taxon>
        <taxon>Magnoliopsida</taxon>
        <taxon>eudicotyledons</taxon>
        <taxon>Gunneridae</taxon>
        <taxon>Pentapetalae</taxon>
        <taxon>asterids</taxon>
        <taxon>Cornales</taxon>
        <taxon>Nyssaceae</taxon>
        <taxon>Nyssa</taxon>
    </lineage>
</organism>
<dbReference type="InterPro" id="IPR037490">
    <property type="entry name" value="WAP"/>
</dbReference>
<evidence type="ECO:0000313" key="4">
    <source>
        <dbReference type="Proteomes" id="UP000325577"/>
    </source>
</evidence>
<feature type="coiled-coil region" evidence="1">
    <location>
        <begin position="628"/>
        <end position="765"/>
    </location>
</feature>
<feature type="domain" description="ENT" evidence="2">
    <location>
        <begin position="641"/>
        <end position="730"/>
    </location>
</feature>
<reference evidence="3 4" key="1">
    <citation type="submission" date="2019-09" db="EMBL/GenBank/DDBJ databases">
        <title>A chromosome-level genome assembly of the Chinese tupelo Nyssa sinensis.</title>
        <authorList>
            <person name="Yang X."/>
            <person name="Kang M."/>
            <person name="Yang Y."/>
            <person name="Xiong H."/>
            <person name="Wang M."/>
            <person name="Zhang Z."/>
            <person name="Wang Z."/>
            <person name="Wu H."/>
            <person name="Ma T."/>
            <person name="Liu J."/>
            <person name="Xi Z."/>
        </authorList>
    </citation>
    <scope>NUCLEOTIDE SEQUENCE [LARGE SCALE GENOMIC DNA]</scope>
    <source>
        <strain evidence="3">J267</strain>
        <tissue evidence="3">Leaf</tissue>
    </source>
</reference>
<keyword evidence="1" id="KW-0175">Coiled coil</keyword>
<dbReference type="AlphaFoldDB" id="A0A5J4ZNS8"/>
<dbReference type="PANTHER" id="PTHR33883:SF10">
    <property type="entry name" value="WPP DOMAIN-ASSOCIATED PROTEIN"/>
    <property type="match status" value="1"/>
</dbReference>
<dbReference type="PANTHER" id="PTHR33883">
    <property type="entry name" value="WPP DOMAIN-ASSOCIATED PROTEIN"/>
    <property type="match status" value="1"/>
</dbReference>
<proteinExistence type="predicted"/>
<gene>
    <name evidence="3" type="ORF">F0562_013612</name>
</gene>
<keyword evidence="4" id="KW-1185">Reference proteome</keyword>
<dbReference type="InterPro" id="IPR005491">
    <property type="entry name" value="ENT_dom"/>
</dbReference>
<name>A0A5J4ZNS8_9ASTE</name>
<sequence>MSAVNFHTICLDLESCHIFTYIYMYMENQEVLQGVRVVDGRVTLCGDGSEHQSSVVKESENLGVDLIDDSDLYLEEINDRLPIPRMVSDSVNAVEPEVAEKISAKELEVAGLRETLHFHQVGADKIELLRSPVGYQGPTSTEHGLSCGFFYAFVEHDKMRGSLGSLTNAAREQIKKVKEEIDGIRGCSPVRRNSSGSELVGLGGILQENASGSIHRTLDTLKITLDTICTRVDAMLHSAKASSLCEWQQEQDLQGELEALVIQSCIRGIQEEFEEKLWDQNAPFCGSRSVNWLEKINEISSLRKDLDAILKLLSSSETGHLISHGSYDIDHFHRKVLTNHVSSSTSLSEENGKFVESRTGISEKLEHMSKEALVKHYDTAITEMKRNHESELLVLAEDYYTRTREYFKERDSSLHLRKDKEFDVLRKKIPKVILKLDNILVENEKLATLNNNTESLGSSNDRLKNLLLENGQLRESLIDKEKELKCLSSQLYDATEKMSQHSSTEVKLLKLIGNLESAVEDARIEAFINEELYKCVVREVTAQIKCDIEESVIQSIVMQEINEISFRGVTQNAEATSQCEIQDLDLEFLFMQGLCGFIFTEAIKDAKSQFSNLNMKYLCENANRVSLEKKALEREKELILEIEEKERLKQEVLLDVLAALMKEKDKITQEASAALTKEREQFELASEEIRNLRDHASEQKTLISERNKESDLIKGELVQAIEQIEIDQIEMNKLNQKLEQSLKELKEADEERKVLLAIIQEKQNDLLLVQAKEKEQRKQMEALIVLVHGLSKALDDFECRASEGMKKNNLRLEYSGSQLSSLIQKAKIFRRIGLLYKERLERRCSDLQMAETEVDLLGDQVDELLSLLKKIYIALDHYSPILQHYPGIVEILKLVRREISGESTKSI</sequence>
<dbReference type="Proteomes" id="UP000325577">
    <property type="component" value="Linkage Group LG6"/>
</dbReference>
<dbReference type="OrthoDB" id="619142at2759"/>
<protein>
    <recommendedName>
        <fullName evidence="2">ENT domain-containing protein</fullName>
    </recommendedName>
</protein>
<dbReference type="EMBL" id="CM018049">
    <property type="protein sequence ID" value="KAA8519356.1"/>
    <property type="molecule type" value="Genomic_DNA"/>
</dbReference>
<accession>A0A5J4ZNS8</accession>
<evidence type="ECO:0000313" key="3">
    <source>
        <dbReference type="EMBL" id="KAA8519356.1"/>
    </source>
</evidence>